<dbReference type="InterPro" id="IPR025266">
    <property type="entry name" value="TerB_N"/>
</dbReference>
<feature type="compositionally biased region" description="Low complexity" evidence="1">
    <location>
        <begin position="340"/>
        <end position="362"/>
    </location>
</feature>
<keyword evidence="2" id="KW-0472">Membrane</keyword>
<evidence type="ECO:0000313" key="7">
    <source>
        <dbReference type="EMBL" id="GLS72857.1"/>
    </source>
</evidence>
<evidence type="ECO:0000259" key="3">
    <source>
        <dbReference type="Pfam" id="PF01471"/>
    </source>
</evidence>
<feature type="domain" description="Peptidoglycan binding-like" evidence="3">
    <location>
        <begin position="20"/>
        <end position="74"/>
    </location>
</feature>
<dbReference type="InterPro" id="IPR036365">
    <property type="entry name" value="PGBD-like_sf"/>
</dbReference>
<dbReference type="CDD" id="cd07176">
    <property type="entry name" value="terB"/>
    <property type="match status" value="1"/>
</dbReference>
<dbReference type="InterPro" id="IPR029024">
    <property type="entry name" value="TerB-like"/>
</dbReference>
<feature type="domain" description="TerB-C" evidence="6">
    <location>
        <begin position="955"/>
        <end position="1082"/>
    </location>
</feature>
<evidence type="ECO:0000259" key="5">
    <source>
        <dbReference type="Pfam" id="PF13208"/>
    </source>
</evidence>
<dbReference type="PANTHER" id="PTHR24216:SF65">
    <property type="entry name" value="PAXILLIN-LIKE PROTEIN 1"/>
    <property type="match status" value="1"/>
</dbReference>
<dbReference type="AlphaFoldDB" id="A0AA37TP06"/>
<keyword evidence="8" id="KW-1185">Reference proteome</keyword>
<feature type="domain" description="Co-chaperone DjlA N-terminal" evidence="4">
    <location>
        <begin position="790"/>
        <end position="893"/>
    </location>
</feature>
<organism evidence="7 8">
    <name type="scientific">Methylobacterium tardum</name>
    <dbReference type="NCBI Taxonomy" id="374432"/>
    <lineage>
        <taxon>Bacteria</taxon>
        <taxon>Pseudomonadati</taxon>
        <taxon>Pseudomonadota</taxon>
        <taxon>Alphaproteobacteria</taxon>
        <taxon>Hyphomicrobiales</taxon>
        <taxon>Methylobacteriaceae</taxon>
        <taxon>Methylobacterium</taxon>
    </lineage>
</organism>
<feature type="region of interest" description="Disordered" evidence="1">
    <location>
        <begin position="1"/>
        <end position="181"/>
    </location>
</feature>
<protein>
    <recommendedName>
        <fullName evidence="9">Peptidoglycan-binding domain 1 protein</fullName>
    </recommendedName>
</protein>
<evidence type="ECO:0000256" key="2">
    <source>
        <dbReference type="SAM" id="Phobius"/>
    </source>
</evidence>
<evidence type="ECO:0000313" key="8">
    <source>
        <dbReference type="Proteomes" id="UP001157440"/>
    </source>
</evidence>
<dbReference type="Proteomes" id="UP001157440">
    <property type="component" value="Unassembled WGS sequence"/>
</dbReference>
<proteinExistence type="predicted"/>
<gene>
    <name evidence="7" type="ORF">GCM10007890_48720</name>
</gene>
<sequence length="1093" mass="114297">MAFVSVPPSGGDASAQGVDQATRAAQNDLRDLGFDPGTIDGRWGPRSLAALRRFQRGEGLPESGRADPDTLARLRQRSRQPSAASPIAKAPEPDATARSPLPSVGVAQVPDPDARAKESPAPTSSAQDAIDSDSPDGHTGGAKAAAPSVSGQASGESRANAPNPAAEPRSQAPGTSSQSPAPAFPLATLALVGAIVPGALLAAWGVRRRRRQLVPSTPETIDAGLRDGEPAPSTGLPREAPVGLRAARPAASNHVAVIPEPRTPMADPSPMTGLVGSTEVPAPDAVADPPADDPIEATDRSGAIDPGQGSGEPPRAGPAPASNPFVARSPETADDRSCHPPAIAPRSPDAAAPPRASEPATRPSKHRLAGDRTWVPAGVGVAVAGLTLPGLVYVGRTLPPAKGGEQNDNCLVDPGLAVPRTTSDTAGRHLEYCPSYGSMKPSSRRAYLEWLAGDRAAPGTPIGYVFLYLYGLERRGVLEGSAEDRPAIRAEVERLLSVYGDNGSFRHYASCLLAALDALSLVPGTDPAPVFEPSGYELPLSVRFAVGSRIRDGKPVEGVWLLAWTMSHPETRVRTPARRAFDRVRDEFVAEFERRHPSGGLPIKWRKGAPSPALYRAASRTFEVDLALFGSERMPDLARHADALALGRELLDLSSDRLDAYSRHLGKEAGRASPLSLQALALLPAGQRERAADAPAAAHLSWLRERAEACAPVPLAELGRRVAGRSDAGATAAKPRELADVLCRFGIGLIPDPRFPVRAPAADVTLFALTGPRDAVDAPSAAYEAAFLTLSVGMLMARADGVVTEDERAVLRDLASDAPGLGPDERLRLGADASWLEAHPTELTSMRARLAGLDPERKRAVADTLVRVASSDGRHHRAEIALLEKAFRQMGLDLNGLYSALHGAAPAAAPDGPVLVARGPAREAAFLIPGGPEDGREPSGRAAADASRRAERGPPAPAGRVDAERLAAIRSETEAVSSVLAGVFDLDADPIREAQGAPPEAEPAPMAAPGAPDGGFDGLDARLAGLMRALAGRPEWPRDAFDRLARERGLMPGAAMEDLNAWSFDRFDDPLVEEGDPVLVNVGLIPAHLLETA</sequence>
<keyword evidence="2" id="KW-0812">Transmembrane</keyword>
<feature type="region of interest" description="Disordered" evidence="1">
    <location>
        <begin position="253"/>
        <end position="371"/>
    </location>
</feature>
<dbReference type="SUPFAM" id="SSF47090">
    <property type="entry name" value="PGBD-like"/>
    <property type="match status" value="1"/>
</dbReference>
<feature type="region of interest" description="Disordered" evidence="1">
    <location>
        <begin position="215"/>
        <end position="239"/>
    </location>
</feature>
<dbReference type="InterPro" id="IPR007791">
    <property type="entry name" value="DjlA_N"/>
</dbReference>
<dbReference type="EMBL" id="BSPL01000023">
    <property type="protein sequence ID" value="GLS72857.1"/>
    <property type="molecule type" value="Genomic_DNA"/>
</dbReference>
<name>A0AA37TP06_9HYPH</name>
<evidence type="ECO:0000259" key="6">
    <source>
        <dbReference type="Pfam" id="PF15615"/>
    </source>
</evidence>
<dbReference type="Pfam" id="PF01471">
    <property type="entry name" value="PG_binding_1"/>
    <property type="match status" value="1"/>
</dbReference>
<dbReference type="Gene3D" id="1.10.101.10">
    <property type="entry name" value="PGBD-like superfamily/PGBD"/>
    <property type="match status" value="1"/>
</dbReference>
<dbReference type="Pfam" id="PF05099">
    <property type="entry name" value="TerB"/>
    <property type="match status" value="1"/>
</dbReference>
<dbReference type="PANTHER" id="PTHR24216">
    <property type="entry name" value="PAXILLIN-RELATED"/>
    <property type="match status" value="1"/>
</dbReference>
<dbReference type="InterPro" id="IPR036366">
    <property type="entry name" value="PGBDSf"/>
</dbReference>
<reference evidence="8" key="1">
    <citation type="journal article" date="2019" name="Int. J. Syst. Evol. Microbiol.">
        <title>The Global Catalogue of Microorganisms (GCM) 10K type strain sequencing project: providing services to taxonomists for standard genome sequencing and annotation.</title>
        <authorList>
            <consortium name="The Broad Institute Genomics Platform"/>
            <consortium name="The Broad Institute Genome Sequencing Center for Infectious Disease"/>
            <person name="Wu L."/>
            <person name="Ma J."/>
        </authorList>
    </citation>
    <scope>NUCLEOTIDE SEQUENCE [LARGE SCALE GENOMIC DNA]</scope>
    <source>
        <strain evidence="8">NBRC 103632</strain>
    </source>
</reference>
<dbReference type="Gene3D" id="1.10.3680.10">
    <property type="entry name" value="TerB-like"/>
    <property type="match status" value="1"/>
</dbReference>
<dbReference type="Pfam" id="PF13208">
    <property type="entry name" value="TerB_N"/>
    <property type="match status" value="1"/>
</dbReference>
<dbReference type="SUPFAM" id="SSF158682">
    <property type="entry name" value="TerB-like"/>
    <property type="match status" value="1"/>
</dbReference>
<dbReference type="InterPro" id="IPR002477">
    <property type="entry name" value="Peptidoglycan-bd-like"/>
</dbReference>
<accession>A0AA37TP06</accession>
<evidence type="ECO:0000256" key="1">
    <source>
        <dbReference type="SAM" id="MobiDB-lite"/>
    </source>
</evidence>
<evidence type="ECO:0000259" key="4">
    <source>
        <dbReference type="Pfam" id="PF05099"/>
    </source>
</evidence>
<feature type="transmembrane region" description="Helical" evidence="2">
    <location>
        <begin position="183"/>
        <end position="206"/>
    </location>
</feature>
<feature type="transmembrane region" description="Helical" evidence="2">
    <location>
        <begin position="374"/>
        <end position="394"/>
    </location>
</feature>
<feature type="region of interest" description="Disordered" evidence="1">
    <location>
        <begin position="928"/>
        <end position="961"/>
    </location>
</feature>
<comment type="caution">
    <text evidence="7">The sequence shown here is derived from an EMBL/GenBank/DDBJ whole genome shotgun (WGS) entry which is preliminary data.</text>
</comment>
<keyword evidence="2" id="KW-1133">Transmembrane helix</keyword>
<dbReference type="InterPro" id="IPR028932">
    <property type="entry name" value="TerB-C"/>
</dbReference>
<feature type="domain" description="TerB N-terminal" evidence="5">
    <location>
        <begin position="377"/>
        <end position="577"/>
    </location>
</feature>
<feature type="compositionally biased region" description="Low complexity" evidence="1">
    <location>
        <begin position="156"/>
        <end position="170"/>
    </location>
</feature>
<dbReference type="Pfam" id="PF15615">
    <property type="entry name" value="TerB_C"/>
    <property type="match status" value="1"/>
</dbReference>
<feature type="compositionally biased region" description="Low complexity" evidence="1">
    <location>
        <begin position="280"/>
        <end position="289"/>
    </location>
</feature>
<evidence type="ECO:0008006" key="9">
    <source>
        <dbReference type="Google" id="ProtNLM"/>
    </source>
</evidence>